<keyword evidence="1" id="KW-0472">Membrane</keyword>
<feature type="domain" description="DUF6535" evidence="2">
    <location>
        <begin position="16"/>
        <end position="105"/>
    </location>
</feature>
<organism evidence="3 4">
    <name type="scientific">Lactarius akahatsu</name>
    <dbReference type="NCBI Taxonomy" id="416441"/>
    <lineage>
        <taxon>Eukaryota</taxon>
        <taxon>Fungi</taxon>
        <taxon>Dikarya</taxon>
        <taxon>Basidiomycota</taxon>
        <taxon>Agaricomycotina</taxon>
        <taxon>Agaricomycetes</taxon>
        <taxon>Russulales</taxon>
        <taxon>Russulaceae</taxon>
        <taxon>Lactarius</taxon>
    </lineage>
</organism>
<keyword evidence="1" id="KW-1133">Transmembrane helix</keyword>
<keyword evidence="1" id="KW-0812">Transmembrane</keyword>
<evidence type="ECO:0000313" key="4">
    <source>
        <dbReference type="Proteomes" id="UP001201163"/>
    </source>
</evidence>
<name>A0AAD4LA24_9AGAM</name>
<evidence type="ECO:0000313" key="3">
    <source>
        <dbReference type="EMBL" id="KAH8981864.1"/>
    </source>
</evidence>
<evidence type="ECO:0000256" key="1">
    <source>
        <dbReference type="SAM" id="Phobius"/>
    </source>
</evidence>
<dbReference type="EMBL" id="JAKELL010000109">
    <property type="protein sequence ID" value="KAH8981864.1"/>
    <property type="molecule type" value="Genomic_DNA"/>
</dbReference>
<comment type="caution">
    <text evidence="3">The sequence shown here is derived from an EMBL/GenBank/DDBJ whole genome shotgun (WGS) entry which is preliminary data.</text>
</comment>
<dbReference type="Proteomes" id="UP001201163">
    <property type="component" value="Unassembled WGS sequence"/>
</dbReference>
<reference evidence="3" key="1">
    <citation type="submission" date="2022-01" db="EMBL/GenBank/DDBJ databases">
        <title>Comparative genomics reveals a dynamic genome evolution in the ectomycorrhizal milk-cap (Lactarius) mushrooms.</title>
        <authorList>
            <consortium name="DOE Joint Genome Institute"/>
            <person name="Lebreton A."/>
            <person name="Tang N."/>
            <person name="Kuo A."/>
            <person name="LaButti K."/>
            <person name="Drula E."/>
            <person name="Barry K."/>
            <person name="Clum A."/>
            <person name="Lipzen A."/>
            <person name="Mousain D."/>
            <person name="Ng V."/>
            <person name="Wang R."/>
            <person name="Wang X."/>
            <person name="Dai Y."/>
            <person name="Henrissat B."/>
            <person name="Grigoriev I.V."/>
            <person name="Guerin-Laguette A."/>
            <person name="Yu F."/>
            <person name="Martin F.M."/>
        </authorList>
    </citation>
    <scope>NUCLEOTIDE SEQUENCE</scope>
    <source>
        <strain evidence="3">QP</strain>
    </source>
</reference>
<protein>
    <recommendedName>
        <fullName evidence="2">DUF6535 domain-containing protein</fullName>
    </recommendedName>
</protein>
<keyword evidence="4" id="KW-1185">Reference proteome</keyword>
<proteinExistence type="predicted"/>
<feature type="transmembrane region" description="Helical" evidence="1">
    <location>
        <begin position="87"/>
        <end position="109"/>
    </location>
</feature>
<accession>A0AAD4LA24</accession>
<evidence type="ECO:0000259" key="2">
    <source>
        <dbReference type="Pfam" id="PF20153"/>
    </source>
</evidence>
<dbReference type="AlphaFoldDB" id="A0AAD4LA24"/>
<gene>
    <name evidence="3" type="ORF">EDB92DRAFT_1895998</name>
</gene>
<dbReference type="InterPro" id="IPR045338">
    <property type="entry name" value="DUF6535"/>
</dbReference>
<dbReference type="Pfam" id="PF20153">
    <property type="entry name" value="DUF6535"/>
    <property type="match status" value="1"/>
</dbReference>
<sequence length="148" mass="16119">MEGIIIFVRPLPVCDSTSLTAFLQQSFPNLTPNYMQLSPYYSQQSEILLAQISAQLAVSGSPPPANIFLPPPFPGFHVTPLDVGVNIFWFMSLVFSLTAVLATTISIPLQRRGKVVHLGGSQCSPALPHLHLSLPVLHWHWTCGLSSG</sequence>